<feature type="region of interest" description="Disordered" evidence="1">
    <location>
        <begin position="1"/>
        <end position="38"/>
    </location>
</feature>
<gene>
    <name evidence="2" type="ORF">PV662_29680</name>
</gene>
<dbReference type="Proteomes" id="UP001271274">
    <property type="component" value="Unassembled WGS sequence"/>
</dbReference>
<comment type="caution">
    <text evidence="2">The sequence shown here is derived from an EMBL/GenBank/DDBJ whole genome shotgun (WGS) entry which is preliminary data.</text>
</comment>
<evidence type="ECO:0000313" key="3">
    <source>
        <dbReference type="Proteomes" id="UP001271274"/>
    </source>
</evidence>
<dbReference type="RefSeq" id="WP_319054884.1">
    <property type="nucleotide sequence ID" value="NZ_JARAUR010000196.1"/>
</dbReference>
<evidence type="ECO:0000256" key="1">
    <source>
        <dbReference type="SAM" id="MobiDB-lite"/>
    </source>
</evidence>
<dbReference type="EMBL" id="JARAYU010000012">
    <property type="protein sequence ID" value="MDX3703855.1"/>
    <property type="molecule type" value="Genomic_DNA"/>
</dbReference>
<accession>A0ABU4NL30</accession>
<evidence type="ECO:0000313" key="2">
    <source>
        <dbReference type="EMBL" id="MDX3703855.1"/>
    </source>
</evidence>
<keyword evidence="3" id="KW-1185">Reference proteome</keyword>
<proteinExistence type="predicted"/>
<name>A0ABU4NL30_9ACTN</name>
<organism evidence="2 3">
    <name type="scientific">Streptomyces europaeiscabiei</name>
    <dbReference type="NCBI Taxonomy" id="146819"/>
    <lineage>
        <taxon>Bacteria</taxon>
        <taxon>Bacillati</taxon>
        <taxon>Actinomycetota</taxon>
        <taxon>Actinomycetes</taxon>
        <taxon>Kitasatosporales</taxon>
        <taxon>Streptomycetaceae</taxon>
        <taxon>Streptomyces</taxon>
    </lineage>
</organism>
<protein>
    <submittedName>
        <fullName evidence="2">Uncharacterized protein</fullName>
    </submittedName>
</protein>
<sequence>MSEPWQVLAYGGGSRSHPAGVHDIAEPSRGADPGGRYPREACPRMAEFYGDLFDHVAEDAWPTGRPA</sequence>
<reference evidence="2 3" key="1">
    <citation type="journal article" date="2023" name="Microb. Genom.">
        <title>Mesoterricola silvestris gen. nov., sp. nov., Mesoterricola sediminis sp. nov., Geothrix oryzae sp. nov., Geothrix edaphica sp. nov., Geothrix rubra sp. nov., and Geothrix limicola sp. nov., six novel members of Acidobacteriota isolated from soils.</title>
        <authorList>
            <person name="Weisberg A.J."/>
            <person name="Pearce E."/>
            <person name="Kramer C.G."/>
            <person name="Chang J.H."/>
            <person name="Clarke C.R."/>
        </authorList>
    </citation>
    <scope>NUCLEOTIDE SEQUENCE [LARGE SCALE GENOMIC DNA]</scope>
    <source>
        <strain evidence="2 3">ID09-01A</strain>
    </source>
</reference>